<sequence length="508" mass="56271">MGLSNDDRTQTPAISINGISKSFATNVVLRKINLDVYQGEVVALIGGNGAGKSTLMKILMGIYQPDGGEIHISGKKVNLCSPSAALSNGIYLVPQEPMLFPNMTVEENIVLGFQEKRAELRLRLEALIENLGWDLKLDRKAESLSIAEQQLVEILRGLLRNSKILILDEPTSALTFHEIESLFRIITDLHSNGISIFYITHRLTEVFDIATRVVVLRDGQITMEGSVGQFNQEMLIQGLLPTNYERAAIRKEEAVSDKKRKSKKPMLEIKDFGGYGFSNVNLEVYPGEILGLAGVVGAGRTELAVTIFGKDLVKQGAVILDGEEITGRKSKQIIEKGLIYVPEDRHLNGIYSMRDVEENVTSGVLGHLNKYFIDRKKSRELTDRYIKDFRIKVTGRDQITGSLSGGNQQKVVLAKALATNPKVVILDEPTRGIDAGARGDVYRIIHELKQQGVAVLLISSDIEEVIELSDRVAAMYQGRINHTFEENEITVDNLMSASFGVYQKEETA</sequence>
<comment type="caution">
    <text evidence="11">The sequence shown here is derived from an EMBL/GenBank/DDBJ whole genome shotgun (WGS) entry which is preliminary data.</text>
</comment>
<feature type="domain" description="ABC transporter" evidence="10">
    <location>
        <begin position="249"/>
        <end position="502"/>
    </location>
</feature>
<dbReference type="RefSeq" id="WP_227018839.1">
    <property type="nucleotide sequence ID" value="NZ_JAGSND010000008.1"/>
</dbReference>
<dbReference type="EC" id="7.6.2.13" evidence="8"/>
<comment type="function">
    <text evidence="7">Part of the ABC transporter complex LsrABCD involved in autoinducer 2 (AI-2) import. Responsible for energy coupling to the transport system.</text>
</comment>
<dbReference type="EMBL" id="JAGSND010000008">
    <property type="protein sequence ID" value="MBR0598706.1"/>
    <property type="molecule type" value="Genomic_DNA"/>
</dbReference>
<dbReference type="Proteomes" id="UP000675664">
    <property type="component" value="Unassembled WGS sequence"/>
</dbReference>
<evidence type="ECO:0000256" key="5">
    <source>
        <dbReference type="ARBA" id="ARBA00022741"/>
    </source>
</evidence>
<reference evidence="11" key="2">
    <citation type="submission" date="2021-04" db="EMBL/GenBank/DDBJ databases">
        <authorList>
            <person name="Liu J."/>
        </authorList>
    </citation>
    <scope>NUCLEOTIDE SEQUENCE</scope>
    <source>
        <strain evidence="11">BAD-6</strain>
    </source>
</reference>
<evidence type="ECO:0000259" key="10">
    <source>
        <dbReference type="PROSITE" id="PS50893"/>
    </source>
</evidence>
<organism evidence="11 12">
    <name type="scientific">Sinanaerobacter chloroacetimidivorans</name>
    <dbReference type="NCBI Taxonomy" id="2818044"/>
    <lineage>
        <taxon>Bacteria</taxon>
        <taxon>Bacillati</taxon>
        <taxon>Bacillota</taxon>
        <taxon>Clostridia</taxon>
        <taxon>Peptostreptococcales</taxon>
        <taxon>Anaerovoracaceae</taxon>
        <taxon>Sinanaerobacter</taxon>
    </lineage>
</organism>
<dbReference type="PROSITE" id="PS00211">
    <property type="entry name" value="ABC_TRANSPORTER_1"/>
    <property type="match status" value="1"/>
</dbReference>
<evidence type="ECO:0000313" key="12">
    <source>
        <dbReference type="Proteomes" id="UP000675664"/>
    </source>
</evidence>
<dbReference type="PANTHER" id="PTHR43790:SF2">
    <property type="entry name" value="AUTOINDUCER 2 IMPORT ATP-BINDING PROTEIN LSRA"/>
    <property type="match status" value="1"/>
</dbReference>
<dbReference type="InterPro" id="IPR017871">
    <property type="entry name" value="ABC_transporter-like_CS"/>
</dbReference>
<dbReference type="InterPro" id="IPR027417">
    <property type="entry name" value="P-loop_NTPase"/>
</dbReference>
<dbReference type="GO" id="GO:0005886">
    <property type="term" value="C:plasma membrane"/>
    <property type="evidence" value="ECO:0007669"/>
    <property type="project" value="UniProtKB-SubCell"/>
</dbReference>
<dbReference type="Pfam" id="PF00005">
    <property type="entry name" value="ABC_tran"/>
    <property type="match status" value="2"/>
</dbReference>
<evidence type="ECO:0000256" key="2">
    <source>
        <dbReference type="ARBA" id="ARBA00009404"/>
    </source>
</evidence>
<comment type="subunit">
    <text evidence="3">The complex is composed of two ATP-binding proteins (LsrA), two transmembrane proteins (LsrC and LsrD) and a solute-binding protein (LsrB).</text>
</comment>
<dbReference type="AlphaFoldDB" id="A0A8J8B2F7"/>
<evidence type="ECO:0000256" key="9">
    <source>
        <dbReference type="ARBA" id="ARBA00034076"/>
    </source>
</evidence>
<keyword evidence="5" id="KW-0547">Nucleotide-binding</keyword>
<evidence type="ECO:0000256" key="4">
    <source>
        <dbReference type="ARBA" id="ARBA00019459"/>
    </source>
</evidence>
<feature type="domain" description="ABC transporter" evidence="10">
    <location>
        <begin position="14"/>
        <end position="243"/>
    </location>
</feature>
<evidence type="ECO:0000256" key="7">
    <source>
        <dbReference type="ARBA" id="ARBA00023747"/>
    </source>
</evidence>
<dbReference type="PROSITE" id="PS50893">
    <property type="entry name" value="ABC_TRANSPORTER_2"/>
    <property type="match status" value="2"/>
</dbReference>
<dbReference type="GO" id="GO:0005524">
    <property type="term" value="F:ATP binding"/>
    <property type="evidence" value="ECO:0007669"/>
    <property type="project" value="UniProtKB-KW"/>
</dbReference>
<proteinExistence type="inferred from homology"/>
<dbReference type="CDD" id="cd03215">
    <property type="entry name" value="ABC_Carb_Monos_II"/>
    <property type="match status" value="1"/>
</dbReference>
<dbReference type="InterPro" id="IPR003593">
    <property type="entry name" value="AAA+_ATPase"/>
</dbReference>
<dbReference type="GO" id="GO:0016887">
    <property type="term" value="F:ATP hydrolysis activity"/>
    <property type="evidence" value="ECO:0007669"/>
    <property type="project" value="InterPro"/>
</dbReference>
<comment type="similarity">
    <text evidence="2">Belongs to the ABC transporter superfamily. AI-2 autoinducer porter (TC 3.A.1.2.8) family.</text>
</comment>
<dbReference type="SUPFAM" id="SSF52540">
    <property type="entry name" value="P-loop containing nucleoside triphosphate hydrolases"/>
    <property type="match status" value="2"/>
</dbReference>
<reference evidence="11" key="1">
    <citation type="submission" date="2021-04" db="EMBL/GenBank/DDBJ databases">
        <title>Sinoanaerobacter chloroacetimidivorans sp. nov., an obligate anaerobic bacterium isolated from anaerobic sludge.</title>
        <authorList>
            <person name="Bao Y."/>
        </authorList>
    </citation>
    <scope>NUCLEOTIDE SEQUENCE</scope>
    <source>
        <strain evidence="11">BAD-6</strain>
    </source>
</reference>
<evidence type="ECO:0000256" key="6">
    <source>
        <dbReference type="ARBA" id="ARBA00022840"/>
    </source>
</evidence>
<dbReference type="CDD" id="cd03216">
    <property type="entry name" value="ABC_Carb_Monos_I"/>
    <property type="match status" value="1"/>
</dbReference>
<dbReference type="InterPro" id="IPR003439">
    <property type="entry name" value="ABC_transporter-like_ATP-bd"/>
</dbReference>
<dbReference type="SMART" id="SM00382">
    <property type="entry name" value="AAA"/>
    <property type="match status" value="2"/>
</dbReference>
<comment type="catalytic activity">
    <reaction evidence="9">
        <text>ATP + H2O + (2R,4S)-2-methyl-2,3,3,4-tetrahydroxytetrahydrofuran-[AI-2-binding protein]Side 1 = ADP + phosphate + (2R,4S)-2-methyl-2,3,3,4-tetrahydroxytetrahydrofuranSide 2 + [AI-2-binding protein]Side 1.</text>
        <dbReference type="EC" id="7.6.2.13"/>
    </reaction>
</comment>
<protein>
    <recommendedName>
        <fullName evidence="4">Autoinducer 2 import ATP-binding protein LsrA</fullName>
        <ecNumber evidence="8">7.6.2.13</ecNumber>
    </recommendedName>
</protein>
<keyword evidence="6 11" id="KW-0067">ATP-binding</keyword>
<evidence type="ECO:0000313" key="11">
    <source>
        <dbReference type="EMBL" id="MBR0598706.1"/>
    </source>
</evidence>
<evidence type="ECO:0000256" key="1">
    <source>
        <dbReference type="ARBA" id="ARBA00004417"/>
    </source>
</evidence>
<keyword evidence="12" id="KW-1185">Reference proteome</keyword>
<accession>A0A8J8B2F7</accession>
<evidence type="ECO:0000256" key="3">
    <source>
        <dbReference type="ARBA" id="ARBA00011262"/>
    </source>
</evidence>
<name>A0A8J8B2F7_9FIRM</name>
<evidence type="ECO:0000256" key="8">
    <source>
        <dbReference type="ARBA" id="ARBA00023798"/>
    </source>
</evidence>
<comment type="subcellular location">
    <subcellularLocation>
        <location evidence="1">Cell inner membrane</location>
        <topology evidence="1">Peripheral membrane protein</topology>
    </subcellularLocation>
</comment>
<dbReference type="InterPro" id="IPR050107">
    <property type="entry name" value="ABC_carbohydrate_import_ATPase"/>
</dbReference>
<gene>
    <name evidence="11" type="ORF">KCX82_12520</name>
</gene>
<dbReference type="Gene3D" id="3.40.50.300">
    <property type="entry name" value="P-loop containing nucleotide triphosphate hydrolases"/>
    <property type="match status" value="2"/>
</dbReference>
<dbReference type="PANTHER" id="PTHR43790">
    <property type="entry name" value="CARBOHYDRATE TRANSPORT ATP-BINDING PROTEIN MG119-RELATED"/>
    <property type="match status" value="1"/>
</dbReference>